<organism evidence="6 7">
    <name type="scientific">Candidatus Berkelbacteria bacterium Athens1014_28</name>
    <dbReference type="NCBI Taxonomy" id="2017145"/>
    <lineage>
        <taxon>Bacteria</taxon>
        <taxon>Candidatus Berkelbacteria</taxon>
    </lineage>
</organism>
<dbReference type="HAMAP" id="MF_00362">
    <property type="entry name" value="Ribosomal_uL10"/>
    <property type="match status" value="1"/>
</dbReference>
<dbReference type="Pfam" id="PF00466">
    <property type="entry name" value="Ribosomal_L10"/>
    <property type="match status" value="1"/>
</dbReference>
<dbReference type="NCBIfam" id="NF000955">
    <property type="entry name" value="PRK00099.1-1"/>
    <property type="match status" value="1"/>
</dbReference>
<dbReference type="Gene3D" id="6.10.250.290">
    <property type="match status" value="1"/>
</dbReference>
<comment type="caution">
    <text evidence="6">The sequence shown here is derived from an EMBL/GenBank/DDBJ whole genome shotgun (WGS) entry which is preliminary data.</text>
</comment>
<comment type="subunit">
    <text evidence="5">Part of the ribosomal stalk of the 50S ribosomal subunit. The N-terminus interacts with L11 and the large rRNA to form the base of the stalk. The C-terminus forms an elongated spine to which L12 dimers bind in a sequential fashion forming a multimeric L10(L12)X complex.</text>
</comment>
<dbReference type="InterPro" id="IPR022973">
    <property type="entry name" value="Ribosomal_uL10_bac"/>
</dbReference>
<keyword evidence="3 5" id="KW-0687">Ribonucleoprotein</keyword>
<name>A0A554LLT1_9BACT</name>
<dbReference type="Gene3D" id="3.30.70.1730">
    <property type="match status" value="1"/>
</dbReference>
<dbReference type="CDD" id="cd05797">
    <property type="entry name" value="Ribosomal_L10"/>
    <property type="match status" value="1"/>
</dbReference>
<dbReference type="InterPro" id="IPR047865">
    <property type="entry name" value="Ribosomal_uL10_bac_type"/>
</dbReference>
<dbReference type="GO" id="GO:0070180">
    <property type="term" value="F:large ribosomal subunit rRNA binding"/>
    <property type="evidence" value="ECO:0007669"/>
    <property type="project" value="UniProtKB-UniRule"/>
</dbReference>
<keyword evidence="5" id="KW-0694">RNA-binding</keyword>
<dbReference type="AlphaFoldDB" id="A0A554LLT1"/>
<evidence type="ECO:0000256" key="3">
    <source>
        <dbReference type="ARBA" id="ARBA00023274"/>
    </source>
</evidence>
<comment type="function">
    <text evidence="5">Forms part of the ribosomal stalk, playing a central role in the interaction of the ribosome with GTP-bound translation factors.</text>
</comment>
<dbReference type="GO" id="GO:1990904">
    <property type="term" value="C:ribonucleoprotein complex"/>
    <property type="evidence" value="ECO:0007669"/>
    <property type="project" value="UniProtKB-KW"/>
</dbReference>
<evidence type="ECO:0000313" key="7">
    <source>
        <dbReference type="Proteomes" id="UP000316495"/>
    </source>
</evidence>
<evidence type="ECO:0000256" key="4">
    <source>
        <dbReference type="ARBA" id="ARBA00035202"/>
    </source>
</evidence>
<sequence>MAKTRAQKEEILEKISQNLKGKKSVIVGYSGLAVKEMEKLRNSLEEKGVGFFVVKNTLVKIALKGEKITIDDEILEKPIAMAFSNDEVASAKEIKNFSKEHEKLEIYGGIIENQFVPTSTISALALLPSREELIAKIVGTIAAPLSGFVNVLSGNIRGLVSVLNQYQLSKK</sequence>
<comment type="similarity">
    <text evidence="1 5">Belongs to the universal ribosomal protein uL10 family.</text>
</comment>
<evidence type="ECO:0000256" key="2">
    <source>
        <dbReference type="ARBA" id="ARBA00022980"/>
    </source>
</evidence>
<dbReference type="Proteomes" id="UP000316495">
    <property type="component" value="Unassembled WGS sequence"/>
</dbReference>
<evidence type="ECO:0000256" key="1">
    <source>
        <dbReference type="ARBA" id="ARBA00008889"/>
    </source>
</evidence>
<dbReference type="PANTHER" id="PTHR11560">
    <property type="entry name" value="39S RIBOSOMAL PROTEIN L10, MITOCHONDRIAL"/>
    <property type="match status" value="1"/>
</dbReference>
<dbReference type="InterPro" id="IPR043141">
    <property type="entry name" value="Ribosomal_uL10-like_sf"/>
</dbReference>
<accession>A0A554LLT1</accession>
<gene>
    <name evidence="5" type="primary">rplJ</name>
    <name evidence="6" type="ORF">Athens101428_551</name>
</gene>
<protein>
    <recommendedName>
        <fullName evidence="4 5">Large ribosomal subunit protein uL10</fullName>
    </recommendedName>
</protein>
<proteinExistence type="inferred from homology"/>
<dbReference type="InterPro" id="IPR001790">
    <property type="entry name" value="Ribosomal_uL10"/>
</dbReference>
<evidence type="ECO:0000256" key="5">
    <source>
        <dbReference type="HAMAP-Rule" id="MF_00362"/>
    </source>
</evidence>
<reference evidence="6 7" key="1">
    <citation type="submission" date="2017-07" db="EMBL/GenBank/DDBJ databases">
        <title>Mechanisms for carbon and nitrogen cycling indicate functional differentiation within the Candidate Phyla Radiation.</title>
        <authorList>
            <person name="Danczak R.E."/>
            <person name="Johnston M.D."/>
            <person name="Kenah C."/>
            <person name="Slattery M."/>
            <person name="Wrighton K.C."/>
            <person name="Wilkins M.J."/>
        </authorList>
    </citation>
    <scope>NUCLEOTIDE SEQUENCE [LARGE SCALE GENOMIC DNA]</scope>
    <source>
        <strain evidence="6">Athens1014_28</strain>
    </source>
</reference>
<keyword evidence="2 5" id="KW-0689">Ribosomal protein</keyword>
<dbReference type="SUPFAM" id="SSF160369">
    <property type="entry name" value="Ribosomal protein L10-like"/>
    <property type="match status" value="1"/>
</dbReference>
<evidence type="ECO:0000313" key="6">
    <source>
        <dbReference type="EMBL" id="TSC93764.1"/>
    </source>
</evidence>
<dbReference type="GO" id="GO:0005840">
    <property type="term" value="C:ribosome"/>
    <property type="evidence" value="ECO:0007669"/>
    <property type="project" value="UniProtKB-KW"/>
</dbReference>
<dbReference type="EMBL" id="VMGN01000029">
    <property type="protein sequence ID" value="TSC93764.1"/>
    <property type="molecule type" value="Genomic_DNA"/>
</dbReference>
<keyword evidence="5" id="KW-0699">rRNA-binding</keyword>
<dbReference type="GO" id="GO:0006412">
    <property type="term" value="P:translation"/>
    <property type="evidence" value="ECO:0007669"/>
    <property type="project" value="UniProtKB-UniRule"/>
</dbReference>